<proteinExistence type="predicted"/>
<protein>
    <recommendedName>
        <fullName evidence="4">DUF4408 domain-containing protein</fullName>
    </recommendedName>
</protein>
<keyword evidence="1" id="KW-0472">Membrane</keyword>
<evidence type="ECO:0000313" key="3">
    <source>
        <dbReference type="Proteomes" id="UP000653305"/>
    </source>
</evidence>
<organism evidence="2 3">
    <name type="scientific">Phtheirospermum japonicum</name>
    <dbReference type="NCBI Taxonomy" id="374723"/>
    <lineage>
        <taxon>Eukaryota</taxon>
        <taxon>Viridiplantae</taxon>
        <taxon>Streptophyta</taxon>
        <taxon>Embryophyta</taxon>
        <taxon>Tracheophyta</taxon>
        <taxon>Spermatophyta</taxon>
        <taxon>Magnoliopsida</taxon>
        <taxon>eudicotyledons</taxon>
        <taxon>Gunneridae</taxon>
        <taxon>Pentapetalae</taxon>
        <taxon>asterids</taxon>
        <taxon>lamiids</taxon>
        <taxon>Lamiales</taxon>
        <taxon>Orobanchaceae</taxon>
        <taxon>Orobanchaceae incertae sedis</taxon>
        <taxon>Phtheirospermum</taxon>
    </lineage>
</organism>
<keyword evidence="1" id="KW-1133">Transmembrane helix</keyword>
<dbReference type="AlphaFoldDB" id="A0A830CHF2"/>
<comment type="caution">
    <text evidence="2">The sequence shown here is derived from an EMBL/GenBank/DDBJ whole genome shotgun (WGS) entry which is preliminary data.</text>
</comment>
<dbReference type="PANTHER" id="PTHR33640">
    <property type="entry name" value="TRANSMEMBRANE PROTEIN"/>
    <property type="match status" value="1"/>
</dbReference>
<gene>
    <name evidence="2" type="ORF">PHJA_001797900</name>
</gene>
<evidence type="ECO:0000256" key="1">
    <source>
        <dbReference type="SAM" id="Phobius"/>
    </source>
</evidence>
<feature type="transmembrane region" description="Helical" evidence="1">
    <location>
        <begin position="29"/>
        <end position="51"/>
    </location>
</feature>
<evidence type="ECO:0008006" key="4">
    <source>
        <dbReference type="Google" id="ProtNLM"/>
    </source>
</evidence>
<keyword evidence="3" id="KW-1185">Reference proteome</keyword>
<dbReference type="Proteomes" id="UP000653305">
    <property type="component" value="Unassembled WGS sequence"/>
</dbReference>
<dbReference type="OrthoDB" id="1095087at2759"/>
<dbReference type="PANTHER" id="PTHR33640:SF8">
    <property type="entry name" value="TRANSMEMBRANE PROTEIN"/>
    <property type="match status" value="1"/>
</dbReference>
<accession>A0A830CHF2</accession>
<name>A0A830CHF2_9LAMI</name>
<evidence type="ECO:0000313" key="2">
    <source>
        <dbReference type="EMBL" id="GFP96538.1"/>
    </source>
</evidence>
<feature type="transmembrane region" description="Helical" evidence="1">
    <location>
        <begin position="63"/>
        <end position="86"/>
    </location>
</feature>
<dbReference type="EMBL" id="BMAC01000444">
    <property type="protein sequence ID" value="GFP96538.1"/>
    <property type="molecule type" value="Genomic_DNA"/>
</dbReference>
<keyword evidence="1" id="KW-0812">Transmembrane</keyword>
<reference evidence="2" key="1">
    <citation type="submission" date="2020-07" db="EMBL/GenBank/DDBJ databases">
        <title>Ethylene signaling mediates host invasion by parasitic plants.</title>
        <authorList>
            <person name="Yoshida S."/>
        </authorList>
    </citation>
    <scope>NUCLEOTIDE SEQUENCE</scope>
    <source>
        <strain evidence="2">Okayama</strain>
    </source>
</reference>
<sequence>MDSFPFHDIRVEKANVTSRYRQLQRITTLIRLVEVFVFMIVVSRFSSQFALTLKGSGEYFKGITLTLISPRFVFLLGNAIIIVLFLKSGRFSAKSGEKTVDFYDEYAEKCRKTKSHQNLEEKKGSGAEGRKIVRCRSENLERERRQEDECRRDLRRSVTELRQESTDCRRRLAAEKCSYAEDEMSNEEFRRTVEAFIARQQRFLREE</sequence>